<protein>
    <submittedName>
        <fullName evidence="1">Uncharacterized protein</fullName>
    </submittedName>
</protein>
<organism evidence="1 2">
    <name type="scientific">Anas platyrhynchos</name>
    <name type="common">Mallard</name>
    <name type="synonym">Anas boschas</name>
    <dbReference type="NCBI Taxonomy" id="8839"/>
    <lineage>
        <taxon>Eukaryota</taxon>
        <taxon>Metazoa</taxon>
        <taxon>Chordata</taxon>
        <taxon>Craniata</taxon>
        <taxon>Vertebrata</taxon>
        <taxon>Euteleostomi</taxon>
        <taxon>Archelosauria</taxon>
        <taxon>Archosauria</taxon>
        <taxon>Dinosauria</taxon>
        <taxon>Saurischia</taxon>
        <taxon>Theropoda</taxon>
        <taxon>Coelurosauria</taxon>
        <taxon>Aves</taxon>
        <taxon>Neognathae</taxon>
        <taxon>Galloanserae</taxon>
        <taxon>Anseriformes</taxon>
        <taxon>Anatidae</taxon>
        <taxon>Anatinae</taxon>
        <taxon>Anas</taxon>
    </lineage>
</organism>
<dbReference type="Proteomes" id="UP000296049">
    <property type="component" value="Unassembled WGS sequence"/>
</dbReference>
<evidence type="ECO:0000313" key="2">
    <source>
        <dbReference type="Proteomes" id="UP000296049"/>
    </source>
</evidence>
<dbReference type="AlphaFoldDB" id="R0M2N6"/>
<keyword evidence="2" id="KW-1185">Reference proteome</keyword>
<reference evidence="2" key="1">
    <citation type="journal article" date="2013" name="Nat. Genet.">
        <title>The duck genome and transcriptome provide insight into an avian influenza virus reservoir species.</title>
        <authorList>
            <person name="Huang Y."/>
            <person name="Li Y."/>
            <person name="Burt D.W."/>
            <person name="Chen H."/>
            <person name="Zhang Y."/>
            <person name="Qian W."/>
            <person name="Kim H."/>
            <person name="Gan S."/>
            <person name="Zhao Y."/>
            <person name="Li J."/>
            <person name="Yi K."/>
            <person name="Feng H."/>
            <person name="Zhu P."/>
            <person name="Li B."/>
            <person name="Liu Q."/>
            <person name="Fairley S."/>
            <person name="Magor K.E."/>
            <person name="Du Z."/>
            <person name="Hu X."/>
            <person name="Goodman L."/>
            <person name="Tafer H."/>
            <person name="Vignal A."/>
            <person name="Lee T."/>
            <person name="Kim K.W."/>
            <person name="Sheng Z."/>
            <person name="An Y."/>
            <person name="Searle S."/>
            <person name="Herrero J."/>
            <person name="Groenen M.A."/>
            <person name="Crooijmans R.P."/>
            <person name="Faraut T."/>
            <person name="Cai Q."/>
            <person name="Webster R.G."/>
            <person name="Aldridge J.R."/>
            <person name="Warren W.C."/>
            <person name="Bartschat S."/>
            <person name="Kehr S."/>
            <person name="Marz M."/>
            <person name="Stadler P.F."/>
            <person name="Smith J."/>
            <person name="Kraus R.H."/>
            <person name="Zhao Y."/>
            <person name="Ren L."/>
            <person name="Fei J."/>
            <person name="Morisson M."/>
            <person name="Kaiser P."/>
            <person name="Griffin D.K."/>
            <person name="Rao M."/>
            <person name="Pitel F."/>
            <person name="Wang J."/>
            <person name="Li N."/>
        </authorList>
    </citation>
    <scope>NUCLEOTIDE SEQUENCE [LARGE SCALE GENOMIC DNA]</scope>
</reference>
<accession>R0M2N6</accession>
<proteinExistence type="predicted"/>
<dbReference type="EMBL" id="KB742452">
    <property type="protein sequence ID" value="EOB08350.1"/>
    <property type="molecule type" value="Genomic_DNA"/>
</dbReference>
<name>R0M2N6_ANAPL</name>
<sequence>MQTQLSCCCIPPSFVLVQAPLRTLVLEVEVHFAIRTADNLDNPADLADTALGVREDSQGRGQEDHLVVVRREVQEKYQQHDLPLLRLRAAVTEERLMSSQQDPLQTLDGPLQLGQIFLNSQYSAAVLGNVQILRPEETMSTSSLSSGMTGLSGAGPTMEEAKPLQELEPQLVAGSFPVSYWVPLLDTQVFAFESFLAPRPGWICRLSSQRGNLDVLCLQHDAAPDDSCSISGPAARGVQLGQASARQRLKMGSPFYPAQLQVLRRSSLGLNRDCERQQERFVFVHSFCQAQGTGDGDQEYFQSSRGKQGSALQARERVAMWNGSVYAVHEWSHISCKCEDVRGEHPPALSHPALLGAALHREVTRSREAWAHTAAVLLAPDRAHPARLHVPSAHGLHLPYGPGCSGNELQAPPPILHKERQFIC</sequence>
<evidence type="ECO:0000313" key="1">
    <source>
        <dbReference type="EMBL" id="EOB08350.1"/>
    </source>
</evidence>
<gene>
    <name evidence="1" type="ORF">Anapl_05771</name>
</gene>